<name>A0A642V4Z5_DIURU</name>
<accession>A0A642V4Z5</accession>
<dbReference type="Proteomes" id="UP000449547">
    <property type="component" value="Unassembled WGS sequence"/>
</dbReference>
<dbReference type="VEuPathDB" id="FungiDB:DIURU_000079"/>
<dbReference type="GeneID" id="54778732"/>
<organism evidence="1 2">
    <name type="scientific">Diutina rugosa</name>
    <name type="common">Yeast</name>
    <name type="synonym">Candida rugosa</name>
    <dbReference type="NCBI Taxonomy" id="5481"/>
    <lineage>
        <taxon>Eukaryota</taxon>
        <taxon>Fungi</taxon>
        <taxon>Dikarya</taxon>
        <taxon>Ascomycota</taxon>
        <taxon>Saccharomycotina</taxon>
        <taxon>Pichiomycetes</taxon>
        <taxon>Debaryomycetaceae</taxon>
        <taxon>Diutina</taxon>
    </lineage>
</organism>
<comment type="caution">
    <text evidence="1">The sequence shown here is derived from an EMBL/GenBank/DDBJ whole genome shotgun (WGS) entry which is preliminary data.</text>
</comment>
<protein>
    <submittedName>
        <fullName evidence="1">Uncharacterized protein</fullName>
    </submittedName>
</protein>
<dbReference type="AlphaFoldDB" id="A0A642V4Z5"/>
<dbReference type="EMBL" id="SWFT01000004">
    <property type="protein sequence ID" value="KAA8908766.1"/>
    <property type="molecule type" value="Genomic_DNA"/>
</dbReference>
<dbReference type="RefSeq" id="XP_034015194.1">
    <property type="nucleotide sequence ID" value="XM_034159076.1"/>
</dbReference>
<keyword evidence="2" id="KW-1185">Reference proteome</keyword>
<sequence>MKEWISAQRVNFKRIDCPKLERVDLPDGATGDVSDFLNDDQMGQLRCLISKGPQIRDVPLLHQLKTLHIKMNAPLTTRFPLPPNVIELKVWQRHPVEGIPPQIEIFECGGLPHEHEPSFDVDIRSEKLRSFKIDYASNVNINCPKLTNLELRHVMVLGNFIELDYVSNYGVYP</sequence>
<evidence type="ECO:0000313" key="2">
    <source>
        <dbReference type="Proteomes" id="UP000449547"/>
    </source>
</evidence>
<gene>
    <name evidence="1" type="ORF">DIURU_000079</name>
</gene>
<evidence type="ECO:0000313" key="1">
    <source>
        <dbReference type="EMBL" id="KAA8908766.1"/>
    </source>
</evidence>
<proteinExistence type="predicted"/>
<reference evidence="1 2" key="1">
    <citation type="submission" date="2019-07" db="EMBL/GenBank/DDBJ databases">
        <title>Genome assembly of two rare yeast pathogens: Diutina rugosa and Trichomonascus ciferrii.</title>
        <authorList>
            <person name="Mixao V."/>
            <person name="Saus E."/>
            <person name="Hansen A."/>
            <person name="Lass-Flor C."/>
            <person name="Gabaldon T."/>
        </authorList>
    </citation>
    <scope>NUCLEOTIDE SEQUENCE [LARGE SCALE GENOMIC DNA]</scope>
    <source>
        <strain evidence="1 2">CBS 613</strain>
    </source>
</reference>